<keyword evidence="3" id="KW-0255">Endonuclease</keyword>
<dbReference type="Proteomes" id="UP001597176">
    <property type="component" value="Unassembled WGS sequence"/>
</dbReference>
<sequence length="656" mass="72794">MKLERLTIQNFRCFGPEPSLIKFHEGVTAFVGNNGSGKTAIFAALGRLFGVSTAQRSVVRSDFHAPPDLDEVASGAKLVIDCVLGFPHLGEGEDDAAVPEVFSHMGVSGPGEPLRVRIRLEATWTDDTTPGGVVEEDIRWISSFDNEYDWARCRRVAALERSLIQLVYVPANRNAFDQVTSLLKGRLWRAARWSGGMSEAASATAGELQARFDAEAPSRFIIERLERRWNQVHRGDSAARPVLRLVENRLEDLVRQAEFVFLPDASGQARHLHDLSDGQRSLFHIALTAATLEMERDAFVGEPTEGAFDQERLRRTYLTLLVIEEPENSLSPFFLSRIMTQAREIGAMDGAQVVVSSHSPSILARVEPEEVRYARLNPRTGISHIRELNLPDQQSEASKFVRLAVKAYPELYFARYVVLAEGESEAIILPRLAEAMGVPLDKSFVPVVPLGGRFVTHFWRLLESLQIPYATLLDLDLGRQHGGGKAIEKIVQELGAVGRSLEGTWEVVIGDIDLDRIDEIDDARLLDDGDDNDWLTALREKDVYFSFPIDIDFAMIQAFPDVYMRTPEGKRGPRNGPGALTEKKATTLKTNGDVALYDEDETYDNAFVWYPYLFLGASKPGAHLAALGLMDEETLRTGAPEVLVSLVEAIRAGLPA</sequence>
<dbReference type="GO" id="GO:0004519">
    <property type="term" value="F:endonuclease activity"/>
    <property type="evidence" value="ECO:0007669"/>
    <property type="project" value="UniProtKB-KW"/>
</dbReference>
<dbReference type="Pfam" id="PF13304">
    <property type="entry name" value="AAA_21"/>
    <property type="match status" value="1"/>
</dbReference>
<keyword evidence="3" id="KW-0378">Hydrolase</keyword>
<dbReference type="EMBL" id="JBHTND010000035">
    <property type="protein sequence ID" value="MFD1303680.1"/>
    <property type="molecule type" value="Genomic_DNA"/>
</dbReference>
<dbReference type="PANTHER" id="PTHR43581:SF4">
    <property type="entry name" value="ATP_GTP PHOSPHATASE"/>
    <property type="match status" value="1"/>
</dbReference>
<reference evidence="4" key="1">
    <citation type="journal article" date="2019" name="Int. J. Syst. Evol. Microbiol.">
        <title>The Global Catalogue of Microorganisms (GCM) 10K type strain sequencing project: providing services to taxonomists for standard genome sequencing and annotation.</title>
        <authorList>
            <consortium name="The Broad Institute Genomics Platform"/>
            <consortium name="The Broad Institute Genome Sequencing Center for Infectious Disease"/>
            <person name="Wu L."/>
            <person name="Ma J."/>
        </authorList>
    </citation>
    <scope>NUCLEOTIDE SEQUENCE [LARGE SCALE GENOMIC DNA]</scope>
    <source>
        <strain evidence="4">CCUG 56108</strain>
    </source>
</reference>
<dbReference type="Pfam" id="PF20469">
    <property type="entry name" value="OLD-like_TOPRIM"/>
    <property type="match status" value="1"/>
</dbReference>
<accession>A0ABW3X3G6</accession>
<keyword evidence="4" id="KW-1185">Reference proteome</keyword>
<dbReference type="CDD" id="cd01026">
    <property type="entry name" value="TOPRIM_OLD"/>
    <property type="match status" value="1"/>
</dbReference>
<dbReference type="RefSeq" id="WP_238209256.1">
    <property type="nucleotide sequence ID" value="NZ_JBHTND010000035.1"/>
</dbReference>
<keyword evidence="3" id="KW-0540">Nuclease</keyword>
<evidence type="ECO:0000259" key="1">
    <source>
        <dbReference type="Pfam" id="PF13304"/>
    </source>
</evidence>
<organism evidence="3 4">
    <name type="scientific">Methylobacterium marchantiae</name>
    <dbReference type="NCBI Taxonomy" id="600331"/>
    <lineage>
        <taxon>Bacteria</taxon>
        <taxon>Pseudomonadati</taxon>
        <taxon>Pseudomonadota</taxon>
        <taxon>Alphaproteobacteria</taxon>
        <taxon>Hyphomicrobiales</taxon>
        <taxon>Methylobacteriaceae</taxon>
        <taxon>Methylobacterium</taxon>
    </lineage>
</organism>
<protein>
    <submittedName>
        <fullName evidence="3">ATP-dependent endonuclease</fullName>
    </submittedName>
</protein>
<dbReference type="InterPro" id="IPR003959">
    <property type="entry name" value="ATPase_AAA_core"/>
</dbReference>
<feature type="domain" description="ATPase AAA-type core" evidence="1">
    <location>
        <begin position="27"/>
        <end position="364"/>
    </location>
</feature>
<dbReference type="InterPro" id="IPR051396">
    <property type="entry name" value="Bact_Antivir_Def_Nuclease"/>
</dbReference>
<evidence type="ECO:0000313" key="3">
    <source>
        <dbReference type="EMBL" id="MFD1303680.1"/>
    </source>
</evidence>
<gene>
    <name evidence="3" type="ORF">ACFQ4G_19105</name>
</gene>
<dbReference type="InterPro" id="IPR034139">
    <property type="entry name" value="TOPRIM_OLD"/>
</dbReference>
<dbReference type="Gene3D" id="3.40.50.300">
    <property type="entry name" value="P-loop containing nucleotide triphosphate hydrolases"/>
    <property type="match status" value="1"/>
</dbReference>
<proteinExistence type="predicted"/>
<name>A0ABW3X3G6_9HYPH</name>
<dbReference type="PANTHER" id="PTHR43581">
    <property type="entry name" value="ATP/GTP PHOSPHATASE"/>
    <property type="match status" value="1"/>
</dbReference>
<evidence type="ECO:0000313" key="4">
    <source>
        <dbReference type="Proteomes" id="UP001597176"/>
    </source>
</evidence>
<evidence type="ECO:0000259" key="2">
    <source>
        <dbReference type="Pfam" id="PF20469"/>
    </source>
</evidence>
<comment type="caution">
    <text evidence="3">The sequence shown here is derived from an EMBL/GenBank/DDBJ whole genome shotgun (WGS) entry which is preliminary data.</text>
</comment>
<feature type="domain" description="OLD protein-like TOPRIM" evidence="2">
    <location>
        <begin position="413"/>
        <end position="476"/>
    </location>
</feature>
<dbReference type="SUPFAM" id="SSF52540">
    <property type="entry name" value="P-loop containing nucleoside triphosphate hydrolases"/>
    <property type="match status" value="1"/>
</dbReference>
<dbReference type="InterPro" id="IPR027417">
    <property type="entry name" value="P-loop_NTPase"/>
</dbReference>